<proteinExistence type="predicted"/>
<gene>
    <name evidence="1" type="ORF">GCM10023323_75170</name>
</gene>
<name>A0ABP9THL2_9ACTN</name>
<comment type="caution">
    <text evidence="1">The sequence shown here is derived from an EMBL/GenBank/DDBJ whole genome shotgun (WGS) entry which is preliminary data.</text>
</comment>
<evidence type="ECO:0000313" key="1">
    <source>
        <dbReference type="EMBL" id="GAA5217582.1"/>
    </source>
</evidence>
<dbReference type="EMBL" id="BAABJR010000033">
    <property type="protein sequence ID" value="GAA5217582.1"/>
    <property type="molecule type" value="Genomic_DNA"/>
</dbReference>
<reference evidence="2" key="1">
    <citation type="journal article" date="2019" name="Int. J. Syst. Evol. Microbiol.">
        <title>The Global Catalogue of Microorganisms (GCM) 10K type strain sequencing project: providing services to taxonomists for standard genome sequencing and annotation.</title>
        <authorList>
            <consortium name="The Broad Institute Genomics Platform"/>
            <consortium name="The Broad Institute Genome Sequencing Center for Infectious Disease"/>
            <person name="Wu L."/>
            <person name="Ma J."/>
        </authorList>
    </citation>
    <scope>NUCLEOTIDE SEQUENCE [LARGE SCALE GENOMIC DNA]</scope>
    <source>
        <strain evidence="2">JCM 18306</strain>
    </source>
</reference>
<keyword evidence="2" id="KW-1185">Reference proteome</keyword>
<accession>A0ABP9THL2</accession>
<organism evidence="1 2">
    <name type="scientific">Streptomyces thinghirensis</name>
    <dbReference type="NCBI Taxonomy" id="551547"/>
    <lineage>
        <taxon>Bacteria</taxon>
        <taxon>Bacillati</taxon>
        <taxon>Actinomycetota</taxon>
        <taxon>Actinomycetes</taxon>
        <taxon>Kitasatosporales</taxon>
        <taxon>Streptomycetaceae</taxon>
        <taxon>Streptomyces</taxon>
    </lineage>
</organism>
<evidence type="ECO:0000313" key="2">
    <source>
        <dbReference type="Proteomes" id="UP001499878"/>
    </source>
</evidence>
<sequence>MGVLRSLRCPRVCVGVVCGRARNLRAGTGLVPTVVMPDRAGTGVRGRPVPRAEQGRGAWEFVVPVVA</sequence>
<protein>
    <submittedName>
        <fullName evidence="1">Uncharacterized protein</fullName>
    </submittedName>
</protein>
<dbReference type="Proteomes" id="UP001499878">
    <property type="component" value="Unassembled WGS sequence"/>
</dbReference>